<accession>A0AAD5WLF9</accession>
<keyword evidence="2" id="KW-1185">Reference proteome</keyword>
<dbReference type="AlphaFoldDB" id="A0AAD5WLF9"/>
<gene>
    <name evidence="1" type="ORF">KIN20_037944</name>
</gene>
<dbReference type="Proteomes" id="UP001196413">
    <property type="component" value="Unassembled WGS sequence"/>
</dbReference>
<organism evidence="1 2">
    <name type="scientific">Parelaphostrongylus tenuis</name>
    <name type="common">Meningeal worm</name>
    <dbReference type="NCBI Taxonomy" id="148309"/>
    <lineage>
        <taxon>Eukaryota</taxon>
        <taxon>Metazoa</taxon>
        <taxon>Ecdysozoa</taxon>
        <taxon>Nematoda</taxon>
        <taxon>Chromadorea</taxon>
        <taxon>Rhabditida</taxon>
        <taxon>Rhabditina</taxon>
        <taxon>Rhabditomorpha</taxon>
        <taxon>Strongyloidea</taxon>
        <taxon>Metastrongylidae</taxon>
        <taxon>Parelaphostrongylus</taxon>
    </lineage>
</organism>
<protein>
    <submittedName>
        <fullName evidence="1">Uncharacterized protein</fullName>
    </submittedName>
</protein>
<evidence type="ECO:0000313" key="1">
    <source>
        <dbReference type="EMBL" id="KAJ1374842.1"/>
    </source>
</evidence>
<dbReference type="EMBL" id="JAHQIW010007490">
    <property type="protein sequence ID" value="KAJ1374842.1"/>
    <property type="molecule type" value="Genomic_DNA"/>
</dbReference>
<sequence>MIILKFKTRSELVDFTNLFNDQGYQIKLLKEERRGLQKTVANYDSDYRPTEELGSSGADCAVRF</sequence>
<proteinExistence type="predicted"/>
<comment type="caution">
    <text evidence="1">The sequence shown here is derived from an EMBL/GenBank/DDBJ whole genome shotgun (WGS) entry which is preliminary data.</text>
</comment>
<name>A0AAD5WLF9_PARTN</name>
<evidence type="ECO:0000313" key="2">
    <source>
        <dbReference type="Proteomes" id="UP001196413"/>
    </source>
</evidence>
<reference evidence="1" key="1">
    <citation type="submission" date="2021-06" db="EMBL/GenBank/DDBJ databases">
        <title>Parelaphostrongylus tenuis whole genome reference sequence.</title>
        <authorList>
            <person name="Garwood T.J."/>
            <person name="Larsen P.A."/>
            <person name="Fountain-Jones N.M."/>
            <person name="Garbe J.R."/>
            <person name="Macchietto M.G."/>
            <person name="Kania S.A."/>
            <person name="Gerhold R.W."/>
            <person name="Richards J.E."/>
            <person name="Wolf T.M."/>
        </authorList>
    </citation>
    <scope>NUCLEOTIDE SEQUENCE</scope>
    <source>
        <strain evidence="1">MNPRO001-30</strain>
        <tissue evidence="1">Meninges</tissue>
    </source>
</reference>